<comment type="caution">
    <text evidence="8">The sequence shown here is derived from an EMBL/GenBank/DDBJ whole genome shotgun (WGS) entry which is preliminary data.</text>
</comment>
<comment type="similarity">
    <text evidence="5 6">Belongs to the FtsA/MreB family.</text>
</comment>
<dbReference type="InterPro" id="IPR043129">
    <property type="entry name" value="ATPase_NBD"/>
</dbReference>
<evidence type="ECO:0000256" key="3">
    <source>
        <dbReference type="ARBA" id="ARBA00023136"/>
    </source>
</evidence>
<comment type="subunit">
    <text evidence="5">Self-interacts. Interacts with FtsZ.</text>
</comment>
<protein>
    <recommendedName>
        <fullName evidence="5 6">Cell division protein FtsA</fullName>
    </recommendedName>
</protein>
<dbReference type="Gene3D" id="3.30.420.40">
    <property type="match status" value="2"/>
</dbReference>
<evidence type="ECO:0000259" key="7">
    <source>
        <dbReference type="SMART" id="SM00842"/>
    </source>
</evidence>
<evidence type="ECO:0000313" key="8">
    <source>
        <dbReference type="EMBL" id="OGC51574.1"/>
    </source>
</evidence>
<sequence>MPKEKFITSIDIGSTKISSAVAAITDNKVSIIGVSGSVPSKGISRGNVVDIDAAVESISSSLERAERMAGVSISSALVTINGTHIETQNSHGVVAVSHQGTEISTDDVIRVTEAAQAVSIPSSREIIHVIPRDFMVDSQTGIKDPIGMSGVRLEVETNIIHGSSTAMKNLVKCVSQVGIQVDELVYTGIASAESVLTDTEKELGTVLVDIGGGTTSIVAFLEGSPIYSRVLPIGARYITNDLAIGLRTRLEDAEKIKIKLSNEKQEMFIQTAVLTNGDRKKMEEFDVSEFGLETDTVPKKLLYEIIDARLNEIFRLIVLEINKANLQGKLPAGLVVTGGGALTAGIERVAKVVMKMPVRVGYPKGVTGLIDEIQGPAYSATVGGILYGVGKMKSNTILSFDTGRGKMNSVFSKIIEKLKSFLP</sequence>
<dbReference type="Proteomes" id="UP000177371">
    <property type="component" value="Unassembled WGS sequence"/>
</dbReference>
<dbReference type="SUPFAM" id="SSF53067">
    <property type="entry name" value="Actin-like ATPase domain"/>
    <property type="match status" value="2"/>
</dbReference>
<accession>A0A1F4V2Z3</accession>
<keyword evidence="2 5" id="KW-0132">Cell division</keyword>
<comment type="subcellular location">
    <subcellularLocation>
        <location evidence="5">Cell membrane</location>
        <topology evidence="5">Peripheral membrane protein</topology>
        <orientation evidence="5">Cytoplasmic side</orientation>
    </subcellularLocation>
    <text evidence="5">Localizes to the Z ring in an FtsZ-dependent manner. Targeted to the membrane through a conserved C-terminal amphipathic helix.</text>
</comment>
<gene>
    <name evidence="5" type="primary">ftsA</name>
    <name evidence="8" type="ORF">A2W32_03920</name>
</gene>
<name>A0A1F4V2Z3_UNCKA</name>
<proteinExistence type="inferred from homology"/>
<dbReference type="InterPro" id="IPR003494">
    <property type="entry name" value="SHS2_FtsA"/>
</dbReference>
<dbReference type="GO" id="GO:0032153">
    <property type="term" value="C:cell division site"/>
    <property type="evidence" value="ECO:0007669"/>
    <property type="project" value="UniProtKB-UniRule"/>
</dbReference>
<evidence type="ECO:0000256" key="6">
    <source>
        <dbReference type="PIRNR" id="PIRNR003101"/>
    </source>
</evidence>
<dbReference type="EMBL" id="MEUT01000017">
    <property type="protein sequence ID" value="OGC51574.1"/>
    <property type="molecule type" value="Genomic_DNA"/>
</dbReference>
<dbReference type="Pfam" id="PF02491">
    <property type="entry name" value="SHS2_FTSA"/>
    <property type="match status" value="1"/>
</dbReference>
<dbReference type="InterPro" id="IPR020823">
    <property type="entry name" value="Cell_div_FtsA"/>
</dbReference>
<dbReference type="GO" id="GO:0043093">
    <property type="term" value="P:FtsZ-dependent cytokinesis"/>
    <property type="evidence" value="ECO:0007669"/>
    <property type="project" value="UniProtKB-UniRule"/>
</dbReference>
<keyword evidence="1 5" id="KW-1003">Cell membrane</keyword>
<evidence type="ECO:0000313" key="9">
    <source>
        <dbReference type="Proteomes" id="UP000177371"/>
    </source>
</evidence>
<dbReference type="GO" id="GO:0009898">
    <property type="term" value="C:cytoplasmic side of plasma membrane"/>
    <property type="evidence" value="ECO:0007669"/>
    <property type="project" value="UniProtKB-UniRule"/>
</dbReference>
<feature type="domain" description="SHS2" evidence="7">
    <location>
        <begin position="7"/>
        <end position="195"/>
    </location>
</feature>
<dbReference type="HAMAP" id="MF_02033">
    <property type="entry name" value="FtsA"/>
    <property type="match status" value="1"/>
</dbReference>
<dbReference type="CDD" id="cd24048">
    <property type="entry name" value="ASKHA_NBD_FtsA"/>
    <property type="match status" value="1"/>
</dbReference>
<dbReference type="PIRSF" id="PIRSF003101">
    <property type="entry name" value="FtsA"/>
    <property type="match status" value="1"/>
</dbReference>
<dbReference type="AlphaFoldDB" id="A0A1F4V2Z3"/>
<organism evidence="8 9">
    <name type="scientific">candidate division WWE3 bacterium RBG_16_37_10</name>
    <dbReference type="NCBI Taxonomy" id="1802610"/>
    <lineage>
        <taxon>Bacteria</taxon>
        <taxon>Katanobacteria</taxon>
    </lineage>
</organism>
<evidence type="ECO:0000256" key="5">
    <source>
        <dbReference type="HAMAP-Rule" id="MF_02033"/>
    </source>
</evidence>
<dbReference type="InterPro" id="IPR050696">
    <property type="entry name" value="FtsA/MreB"/>
</dbReference>
<dbReference type="SMART" id="SM00842">
    <property type="entry name" value="FtsA"/>
    <property type="match status" value="1"/>
</dbReference>
<dbReference type="Pfam" id="PF14450">
    <property type="entry name" value="FtsA"/>
    <property type="match status" value="1"/>
</dbReference>
<dbReference type="STRING" id="1802610.A2W32_03920"/>
<dbReference type="PANTHER" id="PTHR32432:SF4">
    <property type="entry name" value="CELL DIVISION PROTEIN FTSA"/>
    <property type="match status" value="1"/>
</dbReference>
<reference evidence="8 9" key="1">
    <citation type="journal article" date="2016" name="Nat. Commun.">
        <title>Thousands of microbial genomes shed light on interconnected biogeochemical processes in an aquifer system.</title>
        <authorList>
            <person name="Anantharaman K."/>
            <person name="Brown C.T."/>
            <person name="Hug L.A."/>
            <person name="Sharon I."/>
            <person name="Castelle C.J."/>
            <person name="Probst A.J."/>
            <person name="Thomas B.C."/>
            <person name="Singh A."/>
            <person name="Wilkins M.J."/>
            <person name="Karaoz U."/>
            <person name="Brodie E.L."/>
            <person name="Williams K.H."/>
            <person name="Hubbard S.S."/>
            <person name="Banfield J.F."/>
        </authorList>
    </citation>
    <scope>NUCLEOTIDE SEQUENCE [LARGE SCALE GENOMIC DNA]</scope>
</reference>
<keyword evidence="3 5" id="KW-0472">Membrane</keyword>
<evidence type="ECO:0000256" key="1">
    <source>
        <dbReference type="ARBA" id="ARBA00022475"/>
    </source>
</evidence>
<dbReference type="NCBIfam" id="TIGR01174">
    <property type="entry name" value="ftsA"/>
    <property type="match status" value="1"/>
</dbReference>
<evidence type="ECO:0000256" key="2">
    <source>
        <dbReference type="ARBA" id="ARBA00022618"/>
    </source>
</evidence>
<evidence type="ECO:0000256" key="4">
    <source>
        <dbReference type="ARBA" id="ARBA00023306"/>
    </source>
</evidence>
<keyword evidence="4 5" id="KW-0131">Cell cycle</keyword>
<dbReference type="PANTHER" id="PTHR32432">
    <property type="entry name" value="CELL DIVISION PROTEIN FTSA-RELATED"/>
    <property type="match status" value="1"/>
</dbReference>
<comment type="function">
    <text evidence="5 6">Cell division protein that is involved in the assembly of the Z ring. May serve as a membrane anchor for the Z ring.</text>
</comment>